<keyword evidence="2" id="KW-1185">Reference proteome</keyword>
<proteinExistence type="predicted"/>
<gene>
    <name evidence="1" type="ORF">D2E26_0351</name>
</gene>
<dbReference type="SUPFAM" id="SSF53649">
    <property type="entry name" value="Alkaline phosphatase-like"/>
    <property type="match status" value="1"/>
</dbReference>
<dbReference type="Proteomes" id="UP000287609">
    <property type="component" value="Unassembled WGS sequence"/>
</dbReference>
<evidence type="ECO:0000313" key="1">
    <source>
        <dbReference type="EMBL" id="RSX55788.1"/>
    </source>
</evidence>
<dbReference type="EMBL" id="QXGM01000001">
    <property type="protein sequence ID" value="RSX55788.1"/>
    <property type="molecule type" value="Genomic_DNA"/>
</dbReference>
<dbReference type="Gene3D" id="3.40.720.10">
    <property type="entry name" value="Alkaline Phosphatase, subunit A"/>
    <property type="match status" value="1"/>
</dbReference>
<dbReference type="Pfam" id="PF01663">
    <property type="entry name" value="Phosphodiest"/>
    <property type="match status" value="1"/>
</dbReference>
<dbReference type="AlphaFoldDB" id="A0A430FSE1"/>
<dbReference type="InterPro" id="IPR017850">
    <property type="entry name" value="Alkaline_phosphatase_core_sf"/>
</dbReference>
<protein>
    <submittedName>
        <fullName evidence="1">Nucleotide pyrophosphatase</fullName>
    </submittedName>
</protein>
<name>A0A430FSE1_9BIFI</name>
<dbReference type="GO" id="GO:0016787">
    <property type="term" value="F:hydrolase activity"/>
    <property type="evidence" value="ECO:0007669"/>
    <property type="project" value="UniProtKB-ARBA"/>
</dbReference>
<dbReference type="PANTHER" id="PTHR10151">
    <property type="entry name" value="ECTONUCLEOTIDE PYROPHOSPHATASE/PHOSPHODIESTERASE"/>
    <property type="match status" value="1"/>
</dbReference>
<dbReference type="PANTHER" id="PTHR10151:SF120">
    <property type="entry name" value="BIS(5'-ADENOSYL)-TRIPHOSPHATASE"/>
    <property type="match status" value="1"/>
</dbReference>
<organism evidence="1 2">
    <name type="scientific">Bifidobacterium dolichotidis</name>
    <dbReference type="NCBI Taxonomy" id="2306976"/>
    <lineage>
        <taxon>Bacteria</taxon>
        <taxon>Bacillati</taxon>
        <taxon>Actinomycetota</taxon>
        <taxon>Actinomycetes</taxon>
        <taxon>Bifidobacteriales</taxon>
        <taxon>Bifidobacteriaceae</taxon>
        <taxon>Bifidobacterium</taxon>
    </lineage>
</organism>
<sequence>MNELLQFMPTVQYGDAKPTLNNEPSTLPTDAIGGALHLSSVLPALSDAIGTPVATAVHKNLAQLREALGIPTAKHALVVLVDGMGYWNLLDRIGHAPYLRSLLKDDANARPIGTCAPSTTVAAMGVFGTGTCPGLTGMAGYTQINPETGELSQLIQFRNALKPEVLQQQPTVFELLKAHGANATSVGLAKFARSPLTQATLRGSKYVKADRPSSMVERTVQALQEPGLVYLYLRDVDKIGHAAGWTGDGWGEALERIDNILGSISRMAPKDTVICIVADHGMVNANPDQRIDVAQEPTLMHGVKLIGGEPRSLMLYVEDGEDPEAVATRWRSRLGDHALVRTLDQATEQGLYGPISEHVHPMLGQVSVCVNDEMTLVNSLTQSEVAMSLPSVHGSQTRMEMQIPCLIDAQ</sequence>
<evidence type="ECO:0000313" key="2">
    <source>
        <dbReference type="Proteomes" id="UP000287609"/>
    </source>
</evidence>
<reference evidence="1 2" key="1">
    <citation type="submission" date="2018-09" db="EMBL/GenBank/DDBJ databases">
        <title>Characterization of the phylogenetic diversity of five novel species belonging to the genus Bifidobacterium.</title>
        <authorList>
            <person name="Lugli G.A."/>
            <person name="Duranti S."/>
            <person name="Milani C."/>
        </authorList>
    </citation>
    <scope>NUCLEOTIDE SEQUENCE [LARGE SCALE GENOMIC DNA]</scope>
    <source>
        <strain evidence="1 2">2036B</strain>
    </source>
</reference>
<accession>A0A430FSE1</accession>
<dbReference type="InterPro" id="IPR002591">
    <property type="entry name" value="Phosphodiest/P_Trfase"/>
</dbReference>
<comment type="caution">
    <text evidence="1">The sequence shown here is derived from an EMBL/GenBank/DDBJ whole genome shotgun (WGS) entry which is preliminary data.</text>
</comment>